<dbReference type="GeneID" id="26638842"/>
<keyword evidence="2" id="KW-1185">Reference proteome</keyword>
<dbReference type="Proteomes" id="UP000202958">
    <property type="component" value="Segment"/>
</dbReference>
<evidence type="ECO:0000313" key="2">
    <source>
        <dbReference type="Proteomes" id="UP000202958"/>
    </source>
</evidence>
<evidence type="ECO:0000313" key="1">
    <source>
        <dbReference type="EMBL" id="AKF13378.1"/>
    </source>
</evidence>
<dbReference type="RefSeq" id="YP_009212353.1">
    <property type="nucleotide sequence ID" value="NC_028945.1"/>
</dbReference>
<proteinExistence type="predicted"/>
<name>A0A0F6SJ08_9CAUD</name>
<protein>
    <submittedName>
        <fullName evidence="1">Uncharacterized protein</fullName>
    </submittedName>
</protein>
<accession>A0A0F6SJ08</accession>
<dbReference type="EMBL" id="KR052482">
    <property type="protein sequence ID" value="AKF13378.1"/>
    <property type="molecule type" value="Genomic_DNA"/>
</dbReference>
<gene>
    <name evidence="1" type="ORF">PHIN3_113</name>
</gene>
<organism evidence="1 2">
    <name type="scientific">Sinorhizobium phage phiN3</name>
    <dbReference type="NCBI Taxonomy" id="1647405"/>
    <lineage>
        <taxon>Viruses</taxon>
        <taxon>Duplodnaviria</taxon>
        <taxon>Heunggongvirae</taxon>
        <taxon>Uroviricota</taxon>
        <taxon>Caudoviricetes</taxon>
        <taxon>Emdodecavirus</taxon>
        <taxon>Emdodecavirus N3</taxon>
    </lineage>
</organism>
<sequence length="416" mass="47796">MTDRKVLDIGMFEIEQATLSNHTGTKTAPIGMLITDIAINESILSASVAADITIYDTHALTDEFPIIGEEMLEIKYTDYFGTTATLRLHVYAIDAVSTDDKSESQAYVLRCLSPDFITSETTRIQQSFRGTISDMVQQVASQYFVSKQIDIEPTDGDRLFVIPSFTPVETMNFFARKALSTTNKSSNFLFFENREKYYFKTHEQIIKDVKDNLPERNTFYFGETKLDITERSTLMNHALKIDPKRRFNLVDELRTGAALVEVIQIDPAMRSFTPVVYDHGDEFGSYEHSDTKAKEYHTPDFRNKYLSKENNVVTTFLTFEPTNEGEYAYSEIIPRRNSTSFYLRKNIIEMEIHGCNDIFAGSVINLVIPEMKFVNGDKEDHPNLSGRYLVETIHHYMSEKKWVMRMILLKDSFVNG</sequence>
<dbReference type="KEGG" id="vg:26638842"/>
<reference evidence="1 2" key="1">
    <citation type="submission" date="2015-04" db="EMBL/GenBank/DDBJ databases">
        <authorList>
            <person name="Hodson T.S."/>
            <person name="Hyde J.R."/>
            <person name="Schouten J.T."/>
            <person name="Crockett J.T."/>
            <person name="Smith T.A."/>
            <person name="Merrill B.D."/>
            <person name="Crook M.B."/>
            <person name="Griffitts J.S."/>
            <person name="Burnett S.H."/>
            <person name="Grose J.H."/>
            <person name="Breakwell D.P."/>
        </authorList>
    </citation>
    <scope>NUCLEOTIDE SEQUENCE [LARGE SCALE GENOMIC DNA]</scope>
</reference>